<comment type="similarity">
    <text evidence="1 6">Belongs to the polypeptide deformylase family.</text>
</comment>
<evidence type="ECO:0000256" key="4">
    <source>
        <dbReference type="ARBA" id="ARBA00022917"/>
    </source>
</evidence>
<protein>
    <recommendedName>
        <fullName evidence="6">Peptide deformylase</fullName>
        <shortName evidence="6">PDF</shortName>
        <ecNumber evidence="6">3.5.1.88</ecNumber>
    </recommendedName>
    <alternativeName>
        <fullName evidence="6">Polypeptide deformylase</fullName>
    </alternativeName>
</protein>
<evidence type="ECO:0000313" key="7">
    <source>
        <dbReference type="EMBL" id="MFC1419577.1"/>
    </source>
</evidence>
<dbReference type="Proteomes" id="UP001592531">
    <property type="component" value="Unassembled WGS sequence"/>
</dbReference>
<keyword evidence="8" id="KW-1185">Reference proteome</keyword>
<dbReference type="RefSeq" id="WP_380539115.1">
    <property type="nucleotide sequence ID" value="NZ_JBHFAB010000019.1"/>
</dbReference>
<keyword evidence="3 6" id="KW-0378">Hydrolase</keyword>
<accession>A0ABV6W0P8</accession>
<dbReference type="HAMAP" id="MF_00163">
    <property type="entry name" value="Pep_deformylase"/>
    <property type="match status" value="1"/>
</dbReference>
<dbReference type="NCBIfam" id="TIGR00079">
    <property type="entry name" value="pept_deformyl"/>
    <property type="match status" value="1"/>
</dbReference>
<name>A0ABV6W0P8_9ACTN</name>
<dbReference type="GO" id="GO:0042586">
    <property type="term" value="F:peptide deformylase activity"/>
    <property type="evidence" value="ECO:0007669"/>
    <property type="project" value="UniProtKB-EC"/>
</dbReference>
<dbReference type="Pfam" id="PF01327">
    <property type="entry name" value="Pep_deformylase"/>
    <property type="match status" value="1"/>
</dbReference>
<feature type="active site" evidence="6">
    <location>
        <position position="149"/>
    </location>
</feature>
<organism evidence="7 8">
    <name type="scientific">Streptacidiphilus cavernicola</name>
    <dbReference type="NCBI Taxonomy" id="3342716"/>
    <lineage>
        <taxon>Bacteria</taxon>
        <taxon>Bacillati</taxon>
        <taxon>Actinomycetota</taxon>
        <taxon>Actinomycetes</taxon>
        <taxon>Kitasatosporales</taxon>
        <taxon>Streptomycetaceae</taxon>
        <taxon>Streptacidiphilus</taxon>
    </lineage>
</organism>
<dbReference type="InterPro" id="IPR036821">
    <property type="entry name" value="Peptide_deformylase_sf"/>
</dbReference>
<keyword evidence="5 6" id="KW-0408">Iron</keyword>
<dbReference type="NCBIfam" id="NF001159">
    <property type="entry name" value="PRK00150.1-3"/>
    <property type="match status" value="1"/>
</dbReference>
<dbReference type="InterPro" id="IPR023635">
    <property type="entry name" value="Peptide_deformylase"/>
</dbReference>
<reference evidence="7 8" key="1">
    <citation type="submission" date="2024-09" db="EMBL/GenBank/DDBJ databases">
        <authorList>
            <person name="Lee S.D."/>
        </authorList>
    </citation>
    <scope>NUCLEOTIDE SEQUENCE [LARGE SCALE GENOMIC DNA]</scope>
    <source>
        <strain evidence="7 8">N8-3</strain>
    </source>
</reference>
<keyword evidence="2 6" id="KW-0479">Metal-binding</keyword>
<dbReference type="PANTHER" id="PTHR10458">
    <property type="entry name" value="PEPTIDE DEFORMYLASE"/>
    <property type="match status" value="1"/>
</dbReference>
<dbReference type="CDD" id="cd00487">
    <property type="entry name" value="Pep_deformylase"/>
    <property type="match status" value="1"/>
</dbReference>
<dbReference type="PANTHER" id="PTHR10458:SF2">
    <property type="entry name" value="PEPTIDE DEFORMYLASE, MITOCHONDRIAL"/>
    <property type="match status" value="1"/>
</dbReference>
<gene>
    <name evidence="6 7" type="primary">def</name>
    <name evidence="7" type="ORF">ACEZDE_23510</name>
</gene>
<dbReference type="Gene3D" id="3.90.45.10">
    <property type="entry name" value="Peptide deformylase"/>
    <property type="match status" value="1"/>
</dbReference>
<dbReference type="EMBL" id="JBHFAB010000019">
    <property type="protein sequence ID" value="MFC1419577.1"/>
    <property type="molecule type" value="Genomic_DNA"/>
</dbReference>
<comment type="cofactor">
    <cofactor evidence="6">
        <name>Fe(2+)</name>
        <dbReference type="ChEBI" id="CHEBI:29033"/>
    </cofactor>
    <text evidence="6">Binds 1 Fe(2+) ion.</text>
</comment>
<feature type="binding site" evidence="6">
    <location>
        <position position="106"/>
    </location>
    <ligand>
        <name>Fe cation</name>
        <dbReference type="ChEBI" id="CHEBI:24875"/>
    </ligand>
</feature>
<dbReference type="EC" id="3.5.1.88" evidence="6"/>
<comment type="catalytic activity">
    <reaction evidence="6">
        <text>N-terminal N-formyl-L-methionyl-[peptide] + H2O = N-terminal L-methionyl-[peptide] + formate</text>
        <dbReference type="Rhea" id="RHEA:24420"/>
        <dbReference type="Rhea" id="RHEA-COMP:10639"/>
        <dbReference type="Rhea" id="RHEA-COMP:10640"/>
        <dbReference type="ChEBI" id="CHEBI:15377"/>
        <dbReference type="ChEBI" id="CHEBI:15740"/>
        <dbReference type="ChEBI" id="CHEBI:49298"/>
        <dbReference type="ChEBI" id="CHEBI:64731"/>
        <dbReference type="EC" id="3.5.1.88"/>
    </reaction>
</comment>
<dbReference type="PIRSF" id="PIRSF004749">
    <property type="entry name" value="Pep_def"/>
    <property type="match status" value="1"/>
</dbReference>
<evidence type="ECO:0000313" key="8">
    <source>
        <dbReference type="Proteomes" id="UP001592531"/>
    </source>
</evidence>
<evidence type="ECO:0000256" key="2">
    <source>
        <dbReference type="ARBA" id="ARBA00022723"/>
    </source>
</evidence>
<dbReference type="PRINTS" id="PR01576">
    <property type="entry name" value="PDEFORMYLASE"/>
</dbReference>
<evidence type="ECO:0000256" key="1">
    <source>
        <dbReference type="ARBA" id="ARBA00010759"/>
    </source>
</evidence>
<evidence type="ECO:0000256" key="6">
    <source>
        <dbReference type="HAMAP-Rule" id="MF_00163"/>
    </source>
</evidence>
<comment type="caution">
    <text evidence="7">The sequence shown here is derived from an EMBL/GenBank/DDBJ whole genome shotgun (WGS) entry which is preliminary data.</text>
</comment>
<feature type="binding site" evidence="6">
    <location>
        <position position="152"/>
    </location>
    <ligand>
        <name>Fe cation</name>
        <dbReference type="ChEBI" id="CHEBI:24875"/>
    </ligand>
</feature>
<evidence type="ECO:0000256" key="3">
    <source>
        <dbReference type="ARBA" id="ARBA00022801"/>
    </source>
</evidence>
<feature type="binding site" evidence="6">
    <location>
        <position position="148"/>
    </location>
    <ligand>
        <name>Fe cation</name>
        <dbReference type="ChEBI" id="CHEBI:24875"/>
    </ligand>
</feature>
<dbReference type="SUPFAM" id="SSF56420">
    <property type="entry name" value="Peptide deformylase"/>
    <property type="match status" value="1"/>
</dbReference>
<proteinExistence type="inferred from homology"/>
<sequence length="185" mass="20139">MAPTRPRIPGSTGAVHPVTVWADPVLRTACDTVTGFGDQLERLVEDLFATMYAQDGVGLAANQIGVGLRVFVYDCPDDEDVRHLGHLVNPVLVEADGVSVRGEEGCLSLPGLRAQTPRWDRALVRGQDLTGAEVEVEGTGFFARCLQHESDHLDGGVFVDRLSGLRRMRVERSIRGADWYRGAQG</sequence>
<evidence type="ECO:0000256" key="5">
    <source>
        <dbReference type="ARBA" id="ARBA00023004"/>
    </source>
</evidence>
<comment type="function">
    <text evidence="6">Removes the formyl group from the N-terminal Met of newly synthesized proteins. Requires at least a dipeptide for an efficient rate of reaction. N-terminal L-methionine is a prerequisite for activity but the enzyme has broad specificity at other positions.</text>
</comment>
<keyword evidence="4 6" id="KW-0648">Protein biosynthesis</keyword>